<comment type="caution">
    <text evidence="3">The sequence shown here is derived from an EMBL/GenBank/DDBJ whole genome shotgun (WGS) entry which is preliminary data.</text>
</comment>
<keyword evidence="4" id="KW-1185">Reference proteome</keyword>
<feature type="domain" description="DUF7745" evidence="2">
    <location>
        <begin position="72"/>
        <end position="183"/>
    </location>
</feature>
<dbReference type="EMBL" id="QJKJ01010787">
    <property type="protein sequence ID" value="RDX72740.1"/>
    <property type="molecule type" value="Genomic_DNA"/>
</dbReference>
<organism evidence="3 4">
    <name type="scientific">Mucuna pruriens</name>
    <name type="common">Velvet bean</name>
    <name type="synonym">Dolichos pruriens</name>
    <dbReference type="NCBI Taxonomy" id="157652"/>
    <lineage>
        <taxon>Eukaryota</taxon>
        <taxon>Viridiplantae</taxon>
        <taxon>Streptophyta</taxon>
        <taxon>Embryophyta</taxon>
        <taxon>Tracheophyta</taxon>
        <taxon>Spermatophyta</taxon>
        <taxon>Magnoliopsida</taxon>
        <taxon>eudicotyledons</taxon>
        <taxon>Gunneridae</taxon>
        <taxon>Pentapetalae</taxon>
        <taxon>rosids</taxon>
        <taxon>fabids</taxon>
        <taxon>Fabales</taxon>
        <taxon>Fabaceae</taxon>
        <taxon>Papilionoideae</taxon>
        <taxon>50 kb inversion clade</taxon>
        <taxon>NPAAA clade</taxon>
        <taxon>indigoferoid/millettioid clade</taxon>
        <taxon>Phaseoleae</taxon>
        <taxon>Mucuna</taxon>
    </lineage>
</organism>
<feature type="non-terminal residue" evidence="3">
    <location>
        <position position="1"/>
    </location>
</feature>
<dbReference type="AlphaFoldDB" id="A0A371F368"/>
<reference evidence="3" key="1">
    <citation type="submission" date="2018-05" db="EMBL/GenBank/DDBJ databases">
        <title>Draft genome of Mucuna pruriens seed.</title>
        <authorList>
            <person name="Nnadi N.E."/>
            <person name="Vos R."/>
            <person name="Hasami M.H."/>
            <person name="Devisetty U.K."/>
            <person name="Aguiy J.C."/>
        </authorList>
    </citation>
    <scope>NUCLEOTIDE SEQUENCE [LARGE SCALE GENOMIC DNA]</scope>
    <source>
        <strain evidence="3">JCA_2017</strain>
    </source>
</reference>
<dbReference type="InterPro" id="IPR056647">
    <property type="entry name" value="DUF7745"/>
</dbReference>
<name>A0A371F368_MUCPR</name>
<proteinExistence type="predicted"/>
<gene>
    <name evidence="3" type="ORF">CR513_47728</name>
</gene>
<accession>A0A371F368</accession>
<evidence type="ECO:0000259" key="2">
    <source>
        <dbReference type="Pfam" id="PF24924"/>
    </source>
</evidence>
<feature type="coiled-coil region" evidence="1">
    <location>
        <begin position="213"/>
        <end position="240"/>
    </location>
</feature>
<dbReference type="OrthoDB" id="990598at2759"/>
<evidence type="ECO:0000313" key="4">
    <source>
        <dbReference type="Proteomes" id="UP000257109"/>
    </source>
</evidence>
<keyword evidence="1" id="KW-0175">Coiled coil</keyword>
<dbReference type="Proteomes" id="UP000257109">
    <property type="component" value="Unassembled WGS sequence"/>
</dbReference>
<protein>
    <recommendedName>
        <fullName evidence="2">DUF7745 domain-containing protein</fullName>
    </recommendedName>
</protein>
<dbReference type="Pfam" id="PF24924">
    <property type="entry name" value="DUF7745"/>
    <property type="match status" value="1"/>
</dbReference>
<dbReference type="PANTHER" id="PTHR48154">
    <property type="entry name" value="PROTEIN, PUTATIVE-RELATED"/>
    <property type="match status" value="1"/>
</dbReference>
<evidence type="ECO:0000256" key="1">
    <source>
        <dbReference type="SAM" id="Coils"/>
    </source>
</evidence>
<evidence type="ECO:0000313" key="3">
    <source>
        <dbReference type="EMBL" id="RDX72740.1"/>
    </source>
</evidence>
<sequence>MCMSPEIEDWDTLVDTLGLAVYGIILLPHLNDYIDLAAIDIFLAAKESGLSPTMAVLANTYYILRHCHDSRDKDIRWYPKWNERDEVFYLCEGFTNVLLMGTQGCINYNPSLLLRQHGYPVMFPPTDESISPLLVHGLGVHYADILRRIETAWGHPVRKGRNLGSRSHGTSAAYRRWLQHRVEMVQIPFSKVKPLVHEPEDEVQNDKGTINQGTNLKRKLEEAHEEANHYKKNIEFLDKRVKIEEGARFRTRECLRAVDAKIWLRREGRNRAVAEKEELLEVLMEFKQAEKERQRQIG</sequence>
<dbReference type="PANTHER" id="PTHR48154:SF1">
    <property type="entry name" value="PROTEIN, PUTATIVE-RELATED"/>
    <property type="match status" value="1"/>
</dbReference>